<protein>
    <submittedName>
        <fullName evidence="2">Uncharacterized protein</fullName>
    </submittedName>
</protein>
<evidence type="ECO:0000313" key="2">
    <source>
        <dbReference type="EMBL" id="APG95512.1"/>
    </source>
</evidence>
<dbReference type="Proteomes" id="UP000182306">
    <property type="component" value="Plasmid C"/>
</dbReference>
<dbReference type="KEGG" id="same:SAMCFNEI73_pC1810"/>
<name>A0A1L3LZI8_9HYPH</name>
<evidence type="ECO:0000256" key="1">
    <source>
        <dbReference type="SAM" id="MobiDB-lite"/>
    </source>
</evidence>
<organism evidence="2 3">
    <name type="scientific">Sinorhizobium americanum</name>
    <dbReference type="NCBI Taxonomy" id="194963"/>
    <lineage>
        <taxon>Bacteria</taxon>
        <taxon>Pseudomonadati</taxon>
        <taxon>Pseudomonadota</taxon>
        <taxon>Alphaproteobacteria</taxon>
        <taxon>Hyphomicrobiales</taxon>
        <taxon>Rhizobiaceae</taxon>
        <taxon>Sinorhizobium/Ensifer group</taxon>
        <taxon>Sinorhizobium</taxon>
    </lineage>
</organism>
<accession>A0A1L3LZI8</accession>
<reference evidence="2 3" key="1">
    <citation type="submission" date="2015-10" db="EMBL/GenBank/DDBJ databases">
        <title>Genomic differences between typical nodule nitrogen-fixing rhizobial strains and those coming from bean seeds.</title>
        <authorList>
            <person name="Peralta H."/>
            <person name="Aguilar-Vera A."/>
            <person name="Diaz R."/>
            <person name="Mora Y."/>
            <person name="Martinez-Batallar G."/>
            <person name="Salazar E."/>
            <person name="Vargas-Lagunas C."/>
            <person name="Encarnacion S."/>
            <person name="Girard L."/>
            <person name="Mora J."/>
        </authorList>
    </citation>
    <scope>NUCLEOTIDE SEQUENCE [LARGE SCALE GENOMIC DNA]</scope>
    <source>
        <strain evidence="2 3">CFNEI 73</strain>
        <plasmid evidence="2 3">C</plasmid>
    </source>
</reference>
<gene>
    <name evidence="2" type="ORF">SAMCFNEI73_pC1810</name>
</gene>
<geneLocation type="plasmid" evidence="2 3">
    <name>C</name>
</geneLocation>
<feature type="region of interest" description="Disordered" evidence="1">
    <location>
        <begin position="1"/>
        <end position="27"/>
    </location>
</feature>
<evidence type="ECO:0000313" key="3">
    <source>
        <dbReference type="Proteomes" id="UP000182306"/>
    </source>
</evidence>
<keyword evidence="2" id="KW-0614">Plasmid</keyword>
<dbReference type="EMBL" id="CP013110">
    <property type="protein sequence ID" value="APG95512.1"/>
    <property type="molecule type" value="Genomic_DNA"/>
</dbReference>
<keyword evidence="3" id="KW-1185">Reference proteome</keyword>
<sequence>MACTQFRPPDLSVEPEPAPLGARSPGIHMCLVSPPSTRRF</sequence>
<proteinExistence type="predicted"/>
<dbReference type="AlphaFoldDB" id="A0A1L3LZI8"/>